<feature type="compositionally biased region" description="Basic and acidic residues" evidence="1">
    <location>
        <begin position="490"/>
        <end position="518"/>
    </location>
</feature>
<dbReference type="Proteomes" id="UP001610563">
    <property type="component" value="Unassembled WGS sequence"/>
</dbReference>
<keyword evidence="2" id="KW-0472">Membrane</keyword>
<comment type="caution">
    <text evidence="3">The sequence shown here is derived from an EMBL/GenBank/DDBJ whole genome shotgun (WGS) entry which is preliminary data.</text>
</comment>
<accession>A0ABR4GPN3</accession>
<protein>
    <submittedName>
        <fullName evidence="3">Uncharacterized protein</fullName>
    </submittedName>
</protein>
<feature type="region of interest" description="Disordered" evidence="1">
    <location>
        <begin position="848"/>
        <end position="873"/>
    </location>
</feature>
<feature type="compositionally biased region" description="Basic and acidic residues" evidence="1">
    <location>
        <begin position="316"/>
        <end position="336"/>
    </location>
</feature>
<feature type="region of interest" description="Disordered" evidence="1">
    <location>
        <begin position="167"/>
        <end position="453"/>
    </location>
</feature>
<feature type="compositionally biased region" description="Low complexity" evidence="1">
    <location>
        <begin position="372"/>
        <end position="383"/>
    </location>
</feature>
<name>A0ABR4GPN3_9EURO</name>
<feature type="compositionally biased region" description="Polar residues" evidence="1">
    <location>
        <begin position="403"/>
        <end position="415"/>
    </location>
</feature>
<reference evidence="3 4" key="1">
    <citation type="submission" date="2024-07" db="EMBL/GenBank/DDBJ databases">
        <title>Section-level genome sequencing and comparative genomics of Aspergillus sections Usti and Cavernicolus.</title>
        <authorList>
            <consortium name="Lawrence Berkeley National Laboratory"/>
            <person name="Nybo J.L."/>
            <person name="Vesth T.C."/>
            <person name="Theobald S."/>
            <person name="Frisvad J.C."/>
            <person name="Larsen T.O."/>
            <person name="Kjaerboelling I."/>
            <person name="Rothschild-Mancinelli K."/>
            <person name="Lyhne E.K."/>
            <person name="Kogle M.E."/>
            <person name="Barry K."/>
            <person name="Clum A."/>
            <person name="Na H."/>
            <person name="Ledsgaard L."/>
            <person name="Lin J."/>
            <person name="Lipzen A."/>
            <person name="Kuo A."/>
            <person name="Riley R."/>
            <person name="Mondo S."/>
            <person name="Labutti K."/>
            <person name="Haridas S."/>
            <person name="Pangalinan J."/>
            <person name="Salamov A.A."/>
            <person name="Simmons B.A."/>
            <person name="Magnuson J.K."/>
            <person name="Chen J."/>
            <person name="Drula E."/>
            <person name="Henrissat B."/>
            <person name="Wiebenga A."/>
            <person name="Lubbers R.J."/>
            <person name="Gomes A.C."/>
            <person name="Makela M.R."/>
            <person name="Stajich J."/>
            <person name="Grigoriev I.V."/>
            <person name="Mortensen U.H."/>
            <person name="De Vries R.P."/>
            <person name="Baker S.E."/>
            <person name="Andersen M.R."/>
        </authorList>
    </citation>
    <scope>NUCLEOTIDE SEQUENCE [LARGE SCALE GENOMIC DNA]</scope>
    <source>
        <strain evidence="3 4">CBS 209.92</strain>
    </source>
</reference>
<keyword evidence="2" id="KW-1133">Transmembrane helix</keyword>
<feature type="compositionally biased region" description="Polar residues" evidence="1">
    <location>
        <begin position="519"/>
        <end position="529"/>
    </location>
</feature>
<evidence type="ECO:0000313" key="4">
    <source>
        <dbReference type="Proteomes" id="UP001610563"/>
    </source>
</evidence>
<feature type="region of interest" description="Disordered" evidence="1">
    <location>
        <begin position="129"/>
        <end position="155"/>
    </location>
</feature>
<keyword evidence="2" id="KW-0812">Transmembrane</keyword>
<feature type="transmembrane region" description="Helical" evidence="2">
    <location>
        <begin position="761"/>
        <end position="782"/>
    </location>
</feature>
<feature type="compositionally biased region" description="Polar residues" evidence="1">
    <location>
        <begin position="205"/>
        <end position="216"/>
    </location>
</feature>
<sequence length="873" mass="98034">MKIAADYCCSRPRRCCYCRDCIPPRVYNTLLFLSCVSPFNARVNGATYLAMPTPERKTAQTAWSRRQRQQQHNSPFSRARPVTLNLDASFSPSPTDESPARHRRKFSQTGTFGDAFEYVLRDDEEDLFNLQPTRRPSPRTRRTSSAMSLHSNPPELEEAYRQIDDANSLTDFDPSDNENALFRSNPDKLNRRVPTTSARKEHRLSNASDASFTSQSPRRRVIDPSRDEERLKRATTSRSPVLDRSMLATGPSSEHLQRREAENQSVSEEDNFGPEPSMNFPATWGSKGKPRPSWMDSLKRNRIGTSTDAGETPSRPSDKSSVKVSEERAAQKETNRSRPASSHYARPSPPHGPTSPKHPEEYPSGGQHIPNTPIFTFPSSTFTKRSPSKRDSHELLRKLARTESPNQTPEPTTTARRVYDKTPVAPGAWIDTPMTQRAPTSQPKEDITTLQSSPTKIWGQRKLVERAIREDNAEVDQGELLPNFEPLKGQWEKVEEPPKETPSKETPTEKSIAEETRSNEYSGSESNHPTPDLASKPQEEPVITLPDHPKSALETVLEDHKSNKESLDVGDDTIESLQAILDQQPSDDPKAEEQDDAAYEQQVLGQLESAQSASSSDMKDFERIEGKLQSLADTMAHLKTGLNQLGNRVSRDTEYIIASLGNPPKQTDPIQPQLLRSCECASNCGMVQSNIPIPRLWKQGNAWWKLHPTLLGWCALIPLMWYLSESTMCDYYCHPFVSPSCEGNCLDPDAPRFPFVIPTLIWRWFHLSGILIPLWTLLGAFFRFFTQLLGFSDGYVDDEPRSLNLSAKLWIGGTPIESATAAATSSSGGFIPPLSQWTWRQETHVPDSVPEVDLNGVPDDPWADVSMDEDELL</sequence>
<dbReference type="EMBL" id="JBFTWV010000002">
    <property type="protein sequence ID" value="KAL2800976.1"/>
    <property type="molecule type" value="Genomic_DNA"/>
</dbReference>
<proteinExistence type="predicted"/>
<feature type="compositionally biased region" description="Basic and acidic residues" evidence="1">
    <location>
        <begin position="388"/>
        <end position="401"/>
    </location>
</feature>
<keyword evidence="4" id="KW-1185">Reference proteome</keyword>
<feature type="compositionally biased region" description="Polar residues" evidence="1">
    <location>
        <begin position="433"/>
        <end position="453"/>
    </location>
</feature>
<evidence type="ECO:0000256" key="1">
    <source>
        <dbReference type="SAM" id="MobiDB-lite"/>
    </source>
</evidence>
<feature type="region of interest" description="Disordered" evidence="1">
    <location>
        <begin position="55"/>
        <end position="107"/>
    </location>
</feature>
<feature type="compositionally biased region" description="Polar residues" evidence="1">
    <location>
        <begin position="59"/>
        <end position="76"/>
    </location>
</feature>
<evidence type="ECO:0000313" key="3">
    <source>
        <dbReference type="EMBL" id="KAL2800976.1"/>
    </source>
</evidence>
<feature type="region of interest" description="Disordered" evidence="1">
    <location>
        <begin position="473"/>
        <end position="548"/>
    </location>
</feature>
<evidence type="ECO:0000256" key="2">
    <source>
        <dbReference type="SAM" id="Phobius"/>
    </source>
</evidence>
<gene>
    <name evidence="3" type="ORF">BJX66DRAFT_290600</name>
</gene>
<organism evidence="3 4">
    <name type="scientific">Aspergillus keveii</name>
    <dbReference type="NCBI Taxonomy" id="714993"/>
    <lineage>
        <taxon>Eukaryota</taxon>
        <taxon>Fungi</taxon>
        <taxon>Dikarya</taxon>
        <taxon>Ascomycota</taxon>
        <taxon>Pezizomycotina</taxon>
        <taxon>Eurotiomycetes</taxon>
        <taxon>Eurotiomycetidae</taxon>
        <taxon>Eurotiales</taxon>
        <taxon>Aspergillaceae</taxon>
        <taxon>Aspergillus</taxon>
        <taxon>Aspergillus subgen. Nidulantes</taxon>
    </lineage>
</organism>
<feature type="compositionally biased region" description="Basic and acidic residues" evidence="1">
    <location>
        <begin position="220"/>
        <end position="232"/>
    </location>
</feature>
<feature type="compositionally biased region" description="Polar residues" evidence="1">
    <location>
        <begin position="86"/>
        <end position="96"/>
    </location>
</feature>